<feature type="non-terminal residue" evidence="3">
    <location>
        <position position="1"/>
    </location>
</feature>
<name>A0A0B1SST9_OESDE</name>
<feature type="region of interest" description="Disordered" evidence="2">
    <location>
        <begin position="1"/>
        <end position="37"/>
    </location>
</feature>
<evidence type="ECO:0000313" key="3">
    <source>
        <dbReference type="EMBL" id="KHJ88019.1"/>
    </source>
</evidence>
<dbReference type="OrthoDB" id="10036174at2759"/>
<sequence length="408" mass="47661">PVIQTKKERRKSWREKSEKNQDNGAPEEEDGTDLVSVSSYMSATSKGISSVKSCESMNDTRSMVTAVSGSVGEDERVMTPTEDDEEREMCLRKCKERPKDASEQSLVAMLEERLNEAESSIQDYRDENTVLKCELRELQETTYANSDAKLKEKITATEALCDELMEENESLKNEVRDLQQEIEEMQDQYREEEIEEFRELQRELEQNAKNCRVLQFKLRKAERMKEQTEAEKTQLQTRLNDLLENSGDASAAPTRSDSVRVKELESELRIAKEVSVRLHNELEQTEAKRYKLEDELFYMKEKVRELQTQNKWREARNKTDVAMKRLSAELAATATTMPEGEMSKELRDALEREIDSREQLRFAEEDLKRTQQRLKEMENENEILLRKLSKTVKMRPPMVRSARLAENF</sequence>
<feature type="coiled-coil region" evidence="1">
    <location>
        <begin position="107"/>
        <end position="295"/>
    </location>
</feature>
<dbReference type="EMBL" id="KN556595">
    <property type="protein sequence ID" value="KHJ88019.1"/>
    <property type="molecule type" value="Genomic_DNA"/>
</dbReference>
<dbReference type="AlphaFoldDB" id="A0A0B1SST9"/>
<feature type="region of interest" description="Disordered" evidence="2">
    <location>
        <begin position="65"/>
        <end position="88"/>
    </location>
</feature>
<keyword evidence="1" id="KW-0175">Coiled coil</keyword>
<dbReference type="Gene3D" id="1.20.5.170">
    <property type="match status" value="1"/>
</dbReference>
<organism evidence="3 4">
    <name type="scientific">Oesophagostomum dentatum</name>
    <name type="common">Nodular worm</name>
    <dbReference type="NCBI Taxonomy" id="61180"/>
    <lineage>
        <taxon>Eukaryota</taxon>
        <taxon>Metazoa</taxon>
        <taxon>Ecdysozoa</taxon>
        <taxon>Nematoda</taxon>
        <taxon>Chromadorea</taxon>
        <taxon>Rhabditida</taxon>
        <taxon>Rhabditina</taxon>
        <taxon>Rhabditomorpha</taxon>
        <taxon>Strongyloidea</taxon>
        <taxon>Strongylidae</taxon>
        <taxon>Oesophagostomum</taxon>
    </lineage>
</organism>
<protein>
    <submittedName>
        <fullName evidence="3">Uncharacterized protein</fullName>
    </submittedName>
</protein>
<accession>A0A0B1SST9</accession>
<dbReference type="PANTHER" id="PTHR15742:SF5">
    <property type="entry name" value="GIRDIN"/>
    <property type="match status" value="1"/>
</dbReference>
<dbReference type="InterPro" id="IPR049885">
    <property type="entry name" value="MTCL1-3"/>
</dbReference>
<evidence type="ECO:0000256" key="1">
    <source>
        <dbReference type="SAM" id="Coils"/>
    </source>
</evidence>
<evidence type="ECO:0000256" key="2">
    <source>
        <dbReference type="SAM" id="MobiDB-lite"/>
    </source>
</evidence>
<dbReference type="PANTHER" id="PTHR15742">
    <property type="entry name" value="GIRDIN"/>
    <property type="match status" value="1"/>
</dbReference>
<evidence type="ECO:0000313" key="4">
    <source>
        <dbReference type="Proteomes" id="UP000053660"/>
    </source>
</evidence>
<gene>
    <name evidence="3" type="ORF">OESDEN_12191</name>
</gene>
<keyword evidence="4" id="KW-1185">Reference proteome</keyword>
<proteinExistence type="predicted"/>
<reference evidence="3 4" key="1">
    <citation type="submission" date="2014-03" db="EMBL/GenBank/DDBJ databases">
        <title>Draft genome of the hookworm Oesophagostomum dentatum.</title>
        <authorList>
            <person name="Mitreva M."/>
        </authorList>
    </citation>
    <scope>NUCLEOTIDE SEQUENCE [LARGE SCALE GENOMIC DNA]</scope>
    <source>
        <strain evidence="3 4">OD-Hann</strain>
    </source>
</reference>
<dbReference type="Proteomes" id="UP000053660">
    <property type="component" value="Unassembled WGS sequence"/>
</dbReference>
<feature type="coiled-coil region" evidence="1">
    <location>
        <begin position="353"/>
        <end position="394"/>
    </location>
</feature>